<feature type="binding site" evidence="6">
    <location>
        <position position="55"/>
    </location>
    <ligand>
        <name>FAD</name>
        <dbReference type="ChEBI" id="CHEBI:57692"/>
    </ligand>
</feature>
<protein>
    <submittedName>
        <fullName evidence="10">Mercuric reductase</fullName>
        <ecNumber evidence="10">1.16.1.1</ecNumber>
    </submittedName>
</protein>
<evidence type="ECO:0000256" key="7">
    <source>
        <dbReference type="PIRSR" id="PIRSR000350-4"/>
    </source>
</evidence>
<comment type="cofactor">
    <cofactor evidence="6">
        <name>FAD</name>
        <dbReference type="ChEBI" id="CHEBI:57692"/>
    </cofactor>
    <text evidence="6">Binds 1 FAD per subunit.</text>
</comment>
<comment type="similarity">
    <text evidence="1">Belongs to the class-I pyridine nucleotide-disulfide oxidoreductase family.</text>
</comment>
<dbReference type="PIRSF" id="PIRSF000350">
    <property type="entry name" value="Mercury_reductase_MerA"/>
    <property type="match status" value="1"/>
</dbReference>
<dbReference type="InterPro" id="IPR023753">
    <property type="entry name" value="FAD/NAD-binding_dom"/>
</dbReference>
<dbReference type="Pfam" id="PF07992">
    <property type="entry name" value="Pyr_redox_2"/>
    <property type="match status" value="1"/>
</dbReference>
<dbReference type="PANTHER" id="PTHR43014:SF2">
    <property type="entry name" value="MERCURIC REDUCTASE"/>
    <property type="match status" value="1"/>
</dbReference>
<evidence type="ECO:0000256" key="4">
    <source>
        <dbReference type="ARBA" id="ARBA00023002"/>
    </source>
</evidence>
<evidence type="ECO:0000259" key="8">
    <source>
        <dbReference type="Pfam" id="PF02852"/>
    </source>
</evidence>
<evidence type="ECO:0000256" key="5">
    <source>
        <dbReference type="PIRSR" id="PIRSR000350-2"/>
    </source>
</evidence>
<dbReference type="InterPro" id="IPR004099">
    <property type="entry name" value="Pyr_nucl-diS_OxRdtase_dimer"/>
</dbReference>
<gene>
    <name evidence="10" type="primary">merA3</name>
    <name evidence="10" type="ORF">FAES_1547</name>
</gene>
<evidence type="ECO:0000313" key="10">
    <source>
        <dbReference type="EMBL" id="CCG99557.1"/>
    </source>
</evidence>
<feature type="domain" description="Pyridine nucleotide-disulphide oxidoreductase dimerisation" evidence="8">
    <location>
        <begin position="352"/>
        <end position="459"/>
    </location>
</feature>
<keyword evidence="3 6" id="KW-0274">FAD</keyword>
<dbReference type="EC" id="1.16.1.1" evidence="10"/>
<dbReference type="PATRIC" id="fig|1166018.3.peg.3282"/>
<feature type="binding site" evidence="6">
    <location>
        <begin position="185"/>
        <end position="192"/>
    </location>
    <ligand>
        <name>NAD(+)</name>
        <dbReference type="ChEBI" id="CHEBI:57540"/>
    </ligand>
</feature>
<dbReference type="InterPro" id="IPR001100">
    <property type="entry name" value="Pyr_nuc-diS_OxRdtase"/>
</dbReference>
<feature type="active site" description="Proton acceptor" evidence="5">
    <location>
        <position position="450"/>
    </location>
</feature>
<feature type="domain" description="FAD/NAD(P)-binding" evidence="9">
    <location>
        <begin position="9"/>
        <end position="330"/>
    </location>
</feature>
<sequence>MAAHTPRRYDAIIIGVGQAGKPLAMALAKAGRSVAVIERKWVGGTCINYGCTPTKTLLASAQAAYEARRLSEYGVRAGKVAVDFAAVIARKNAMVDQFRGGIEASFAKTKHLTLVYGEAYFADTKTVVVHDKNGKEQRLTADQIFINCGTRPATPPIPGLDTVDWLTSTTLMDVPELPRHLVIIGGGYIGVEFSQMFRRFGSKVTILVRDGHLLPHEDPDISEALAQILTYEGINIRYNTAVTQVRQPGATTIKLTLTTDEQRHTLTGSHLLVAVGTTPNSDTLNLEAAGVKTDEKGFIQVNDRLETTQPGIYALGDIKGGPAFTHIAYDDYRVVKQNLLDGGKASIANRPVPYTVFTDPQLGRIGLTEQEAKKQGKQVRVASMPMSQVARAIETSHTNGLMKVLVDADTDQLLGAAILGMEGGELMTMLQLAMMGQLPYQRLRDAIFAHPTLAESFNNLFTTLD</sequence>
<reference evidence="10 11" key="1">
    <citation type="journal article" date="2012" name="J. Bacteriol.">
        <title>Genome Sequence of Fibrella aestuarina BUZ 2T, a Filamentous Marine Bacterium.</title>
        <authorList>
            <person name="Filippini M."/>
            <person name="Qi W."/>
            <person name="Blom J."/>
            <person name="Goesmann A."/>
            <person name="Smits T.H."/>
            <person name="Bagheri H.C."/>
        </authorList>
    </citation>
    <scope>NUCLEOTIDE SEQUENCE [LARGE SCALE GENOMIC DNA]</scope>
    <source>
        <strain evidence="11">BUZ 2T</strain>
    </source>
</reference>
<dbReference type="GO" id="GO:0003955">
    <property type="term" value="F:NAD(P)H dehydrogenase (quinone) activity"/>
    <property type="evidence" value="ECO:0007669"/>
    <property type="project" value="TreeGrafter"/>
</dbReference>
<keyword evidence="4 10" id="KW-0560">Oxidoreductase</keyword>
<dbReference type="SUPFAM" id="SSF55424">
    <property type="entry name" value="FAD/NAD-linked reductases, dimerisation (C-terminal) domain"/>
    <property type="match status" value="1"/>
</dbReference>
<dbReference type="OrthoDB" id="9800167at2"/>
<dbReference type="InterPro" id="IPR016156">
    <property type="entry name" value="FAD/NAD-linked_Rdtase_dimer_sf"/>
</dbReference>
<feature type="binding site" evidence="6">
    <location>
        <position position="317"/>
    </location>
    <ligand>
        <name>FAD</name>
        <dbReference type="ChEBI" id="CHEBI:57692"/>
    </ligand>
</feature>
<feature type="binding site" evidence="6">
    <location>
        <position position="276"/>
    </location>
    <ligand>
        <name>NAD(+)</name>
        <dbReference type="ChEBI" id="CHEBI:57540"/>
    </ligand>
</feature>
<keyword evidence="6" id="KW-0520">NAD</keyword>
<evidence type="ECO:0000256" key="1">
    <source>
        <dbReference type="ARBA" id="ARBA00007532"/>
    </source>
</evidence>
<dbReference type="HOGENOM" id="CLU_016755_1_2_10"/>
<keyword evidence="11" id="KW-1185">Reference proteome</keyword>
<dbReference type="PRINTS" id="PR00368">
    <property type="entry name" value="FADPNR"/>
</dbReference>
<dbReference type="SUPFAM" id="SSF51905">
    <property type="entry name" value="FAD/NAD(P)-binding domain"/>
    <property type="match status" value="1"/>
</dbReference>
<dbReference type="PANTHER" id="PTHR43014">
    <property type="entry name" value="MERCURIC REDUCTASE"/>
    <property type="match status" value="1"/>
</dbReference>
<dbReference type="InterPro" id="IPR036188">
    <property type="entry name" value="FAD/NAD-bd_sf"/>
</dbReference>
<organism evidence="10 11">
    <name type="scientific">Fibrella aestuarina BUZ 2</name>
    <dbReference type="NCBI Taxonomy" id="1166018"/>
    <lineage>
        <taxon>Bacteria</taxon>
        <taxon>Pseudomonadati</taxon>
        <taxon>Bacteroidota</taxon>
        <taxon>Cytophagia</taxon>
        <taxon>Cytophagales</taxon>
        <taxon>Spirosomataceae</taxon>
        <taxon>Fibrella</taxon>
    </lineage>
</organism>
<name>I0K604_9BACT</name>
<dbReference type="STRING" id="1166018.FAES_1547"/>
<evidence type="ECO:0000256" key="2">
    <source>
        <dbReference type="ARBA" id="ARBA00022630"/>
    </source>
</evidence>
<evidence type="ECO:0000259" key="9">
    <source>
        <dbReference type="Pfam" id="PF07992"/>
    </source>
</evidence>
<feature type="disulfide bond" description="Redox-active" evidence="7">
    <location>
        <begin position="46"/>
        <end position="51"/>
    </location>
</feature>
<keyword evidence="6" id="KW-0547">Nucleotide-binding</keyword>
<dbReference type="PRINTS" id="PR00411">
    <property type="entry name" value="PNDRDTASEI"/>
</dbReference>
<evidence type="ECO:0000256" key="6">
    <source>
        <dbReference type="PIRSR" id="PIRSR000350-3"/>
    </source>
</evidence>
<proteinExistence type="inferred from homology"/>
<dbReference type="GO" id="GO:0016152">
    <property type="term" value="F:mercury (II) reductase (NADP+) activity"/>
    <property type="evidence" value="ECO:0007669"/>
    <property type="project" value="UniProtKB-EC"/>
</dbReference>
<dbReference type="Gene3D" id="3.50.50.60">
    <property type="entry name" value="FAD/NAD(P)-binding domain"/>
    <property type="match status" value="2"/>
</dbReference>
<evidence type="ECO:0000256" key="3">
    <source>
        <dbReference type="ARBA" id="ARBA00022827"/>
    </source>
</evidence>
<dbReference type="GO" id="GO:0050660">
    <property type="term" value="F:flavin adenine dinucleotide binding"/>
    <property type="evidence" value="ECO:0007669"/>
    <property type="project" value="TreeGrafter"/>
</dbReference>
<dbReference type="EMBL" id="HE796683">
    <property type="protein sequence ID" value="CCG99557.1"/>
    <property type="molecule type" value="Genomic_DNA"/>
</dbReference>
<dbReference type="FunFam" id="3.30.390.30:FF:000001">
    <property type="entry name" value="Dihydrolipoyl dehydrogenase"/>
    <property type="match status" value="1"/>
</dbReference>
<dbReference type="AlphaFoldDB" id="I0K604"/>
<dbReference type="KEGG" id="fae:FAES_1547"/>
<dbReference type="Proteomes" id="UP000011058">
    <property type="component" value="Chromosome"/>
</dbReference>
<accession>I0K604</accession>
<dbReference type="Pfam" id="PF02852">
    <property type="entry name" value="Pyr_redox_dim"/>
    <property type="match status" value="1"/>
</dbReference>
<dbReference type="Gene3D" id="3.30.390.30">
    <property type="match status" value="1"/>
</dbReference>
<dbReference type="RefSeq" id="WP_015330656.1">
    <property type="nucleotide sequence ID" value="NC_020054.1"/>
</dbReference>
<evidence type="ECO:0000313" key="11">
    <source>
        <dbReference type="Proteomes" id="UP000011058"/>
    </source>
</evidence>
<keyword evidence="2" id="KW-0285">Flavoprotein</keyword>
<dbReference type="eggNOG" id="COG1249">
    <property type="taxonomic scope" value="Bacteria"/>
</dbReference>